<dbReference type="EMBL" id="CYRY02000572">
    <property type="protein sequence ID" value="VCW50093.1"/>
    <property type="molecule type" value="Genomic_DNA"/>
</dbReference>
<dbReference type="AlphaFoldDB" id="A0A9X9LCQ5"/>
<reference evidence="1 2" key="1">
    <citation type="submission" date="2018-10" db="EMBL/GenBank/DDBJ databases">
        <authorList>
            <person name="Ekblom R."/>
            <person name="Jareborg N."/>
        </authorList>
    </citation>
    <scope>NUCLEOTIDE SEQUENCE [LARGE SCALE GENOMIC DNA]</scope>
    <source>
        <tissue evidence="1">Muscle</tissue>
    </source>
</reference>
<dbReference type="Proteomes" id="UP000269945">
    <property type="component" value="Unassembled WGS sequence"/>
</dbReference>
<keyword evidence="2" id="KW-1185">Reference proteome</keyword>
<gene>
    <name evidence="1" type="ORF">BN2614_LOCUS2</name>
</gene>
<protein>
    <submittedName>
        <fullName evidence="1">Uncharacterized protein</fullName>
    </submittedName>
</protein>
<accession>A0A9X9LCQ5</accession>
<sequence>MLLGLPILGDTCFKFTNTSSNNQDSTVRLRCAYIMFLIKVSVSCGIILTGLEFPQGDINGDTTFMCSFQLIQDPRHTWRTSFPSQQPPSQIFPWFFCQSHHICRSDDQ</sequence>
<name>A0A9X9LCQ5_GULGU</name>
<evidence type="ECO:0000313" key="1">
    <source>
        <dbReference type="EMBL" id="VCW50093.1"/>
    </source>
</evidence>
<organism evidence="1 2">
    <name type="scientific">Gulo gulo</name>
    <name type="common">Wolverine</name>
    <name type="synonym">Gluton</name>
    <dbReference type="NCBI Taxonomy" id="48420"/>
    <lineage>
        <taxon>Eukaryota</taxon>
        <taxon>Metazoa</taxon>
        <taxon>Chordata</taxon>
        <taxon>Craniata</taxon>
        <taxon>Vertebrata</taxon>
        <taxon>Euteleostomi</taxon>
        <taxon>Mammalia</taxon>
        <taxon>Eutheria</taxon>
        <taxon>Laurasiatheria</taxon>
        <taxon>Carnivora</taxon>
        <taxon>Caniformia</taxon>
        <taxon>Musteloidea</taxon>
        <taxon>Mustelidae</taxon>
        <taxon>Guloninae</taxon>
        <taxon>Gulo</taxon>
    </lineage>
</organism>
<evidence type="ECO:0000313" key="2">
    <source>
        <dbReference type="Proteomes" id="UP000269945"/>
    </source>
</evidence>
<proteinExistence type="predicted"/>
<comment type="caution">
    <text evidence="1">The sequence shown here is derived from an EMBL/GenBank/DDBJ whole genome shotgun (WGS) entry which is preliminary data.</text>
</comment>